<organism evidence="13 14">
    <name type="scientific">Mucilaginibacter ginkgonis</name>
    <dbReference type="NCBI Taxonomy" id="2682091"/>
    <lineage>
        <taxon>Bacteria</taxon>
        <taxon>Pseudomonadati</taxon>
        <taxon>Bacteroidota</taxon>
        <taxon>Sphingobacteriia</taxon>
        <taxon>Sphingobacteriales</taxon>
        <taxon>Sphingobacteriaceae</taxon>
        <taxon>Mucilaginibacter</taxon>
    </lineage>
</organism>
<accession>A0A6I4HVM3</accession>
<evidence type="ECO:0000256" key="11">
    <source>
        <dbReference type="SAM" id="Coils"/>
    </source>
</evidence>
<feature type="transmembrane region" description="Helical" evidence="10">
    <location>
        <begin position="353"/>
        <end position="376"/>
    </location>
</feature>
<evidence type="ECO:0000256" key="4">
    <source>
        <dbReference type="ARBA" id="ARBA00022692"/>
    </source>
</evidence>
<feature type="transmembrane region" description="Helical" evidence="10">
    <location>
        <begin position="60"/>
        <end position="79"/>
    </location>
</feature>
<dbReference type="EMBL" id="CP066775">
    <property type="protein sequence ID" value="QQL50012.1"/>
    <property type="molecule type" value="Genomic_DNA"/>
</dbReference>
<feature type="coiled-coil region" evidence="11">
    <location>
        <begin position="429"/>
        <end position="477"/>
    </location>
</feature>
<comment type="function">
    <text evidence="10">Na(+)/H(+) antiporter that extrudes sodium in exchange for external protons.</text>
</comment>
<feature type="transmembrane region" description="Helical" evidence="10">
    <location>
        <begin position="6"/>
        <end position="26"/>
    </location>
</feature>
<comment type="subcellular location">
    <subcellularLocation>
        <location evidence="1 10">Cell membrane</location>
        <topology evidence="1 10">Multi-pass membrane protein</topology>
    </subcellularLocation>
</comment>
<feature type="transmembrane region" description="Helical" evidence="10">
    <location>
        <begin position="388"/>
        <end position="411"/>
    </location>
</feature>
<keyword evidence="3 10" id="KW-1003">Cell membrane</keyword>
<keyword evidence="5 10" id="KW-1133">Transmembrane helix</keyword>
<feature type="domain" description="Cation/H+ exchanger transmembrane" evidence="12">
    <location>
        <begin position="18"/>
        <end position="412"/>
    </location>
</feature>
<dbReference type="GO" id="GO:0015386">
    <property type="term" value="F:potassium:proton antiporter activity"/>
    <property type="evidence" value="ECO:0007669"/>
    <property type="project" value="TreeGrafter"/>
</dbReference>
<dbReference type="PANTHER" id="PTHR10110">
    <property type="entry name" value="SODIUM/HYDROGEN EXCHANGER"/>
    <property type="match status" value="1"/>
</dbReference>
<dbReference type="GO" id="GO:0098719">
    <property type="term" value="P:sodium ion import across plasma membrane"/>
    <property type="evidence" value="ECO:0007669"/>
    <property type="project" value="TreeGrafter"/>
</dbReference>
<evidence type="ECO:0000256" key="2">
    <source>
        <dbReference type="ARBA" id="ARBA00022448"/>
    </source>
</evidence>
<evidence type="ECO:0000259" key="12">
    <source>
        <dbReference type="Pfam" id="PF00999"/>
    </source>
</evidence>
<dbReference type="NCBIfam" id="TIGR00831">
    <property type="entry name" value="a_cpa1"/>
    <property type="match status" value="1"/>
</dbReference>
<keyword evidence="8 10" id="KW-0472">Membrane</keyword>
<feature type="transmembrane region" description="Helical" evidence="10">
    <location>
        <begin position="270"/>
        <end position="290"/>
    </location>
</feature>
<keyword evidence="4 10" id="KW-0812">Transmembrane</keyword>
<keyword evidence="10" id="KW-0050">Antiport</keyword>
<evidence type="ECO:0000256" key="5">
    <source>
        <dbReference type="ARBA" id="ARBA00022989"/>
    </source>
</evidence>
<evidence type="ECO:0000256" key="1">
    <source>
        <dbReference type="ARBA" id="ARBA00004651"/>
    </source>
</evidence>
<evidence type="ECO:0000256" key="3">
    <source>
        <dbReference type="ARBA" id="ARBA00022475"/>
    </source>
</evidence>
<proteinExistence type="inferred from homology"/>
<keyword evidence="6 10" id="KW-0915">Sodium</keyword>
<dbReference type="PANTHER" id="PTHR10110:SF86">
    <property type="entry name" value="SODIUM_HYDROGEN EXCHANGER 7"/>
    <property type="match status" value="1"/>
</dbReference>
<dbReference type="GO" id="GO:0005886">
    <property type="term" value="C:plasma membrane"/>
    <property type="evidence" value="ECO:0007669"/>
    <property type="project" value="UniProtKB-SubCell"/>
</dbReference>
<gene>
    <name evidence="13" type="ORF">GO620_000750</name>
</gene>
<keyword evidence="7 10" id="KW-0406">Ion transport</keyword>
<feature type="transmembrane region" description="Helical" evidence="10">
    <location>
        <begin position="187"/>
        <end position="210"/>
    </location>
</feature>
<keyword evidence="9 10" id="KW-0739">Sodium transport</keyword>
<keyword evidence="14" id="KW-1185">Reference proteome</keyword>
<keyword evidence="2 10" id="KW-0813">Transport</keyword>
<protein>
    <submittedName>
        <fullName evidence="13">Na+/H+ antiporter</fullName>
    </submittedName>
</protein>
<feature type="transmembrane region" description="Helical" evidence="10">
    <location>
        <begin position="33"/>
        <end position="54"/>
    </location>
</feature>
<dbReference type="InterPro" id="IPR004705">
    <property type="entry name" value="Cation/H_exchanger_CPA1_bac"/>
</dbReference>
<evidence type="ECO:0000313" key="13">
    <source>
        <dbReference type="EMBL" id="QQL50012.1"/>
    </source>
</evidence>
<dbReference type="Gene3D" id="6.10.140.1330">
    <property type="match status" value="1"/>
</dbReference>
<name>A0A6I4HVM3_9SPHI</name>
<keyword evidence="11" id="KW-0175">Coiled coil</keyword>
<dbReference type="InterPro" id="IPR018422">
    <property type="entry name" value="Cation/H_exchanger_CPA1"/>
</dbReference>
<evidence type="ECO:0000256" key="6">
    <source>
        <dbReference type="ARBA" id="ARBA00023053"/>
    </source>
</evidence>
<dbReference type="GO" id="GO:0015385">
    <property type="term" value="F:sodium:proton antiporter activity"/>
    <property type="evidence" value="ECO:0007669"/>
    <property type="project" value="InterPro"/>
</dbReference>
<sequence>MHHTSLQTMVILYLGLIFTVAILVVIAQKIKIAYPVFLVIAGLALSFIPAVPKIHIDPELVFVIILPPILFDASHQISLKGLWKWRRVISVMAFGFVLFTATLVAFISHWLIPGFPLAEGFMLGAIISPPDAAAAMSVLSYTKLPKTTKTILEGESLLNDATSLTLFRFALIAATSTGFVWHQAVTGFAFVVISGIGIGLAFGMLYYVIYKWLPTNANLDVAFSLTLPYLIYITAESVHSSGVLAVVTGGLLTAYQIHFVFSHQSRLKSAALWSSIVFIFNAIIFFLIGLQLPEIAKAIKTMDVVTATEYALIITFAVIVIRLLSSVFSGWFTAFISKYITVAYDKPGWRGPFVVGWAGMRGVVSLASASAIPLLLPGGQTFPFRNLILFITFVVILITLVGQGLTLPWIVKIVRPGEMMMPGAKPDNQQLFEMELELYTNALDELETKHTKDTEGNKLLQHRKEFIKNKLELLTRAAGNEEFRDKAVEKLAHYRKVMINITERERRKLHEYRRKDGYDDDIIHYIERRLDLEEEQLEGEE</sequence>
<dbReference type="KEGG" id="mgik:GO620_000750"/>
<dbReference type="AlphaFoldDB" id="A0A6I4HVM3"/>
<feature type="transmembrane region" description="Helical" evidence="10">
    <location>
        <begin position="241"/>
        <end position="261"/>
    </location>
</feature>
<evidence type="ECO:0000256" key="8">
    <source>
        <dbReference type="ARBA" id="ARBA00023136"/>
    </source>
</evidence>
<evidence type="ECO:0000256" key="9">
    <source>
        <dbReference type="ARBA" id="ARBA00023201"/>
    </source>
</evidence>
<dbReference type="Pfam" id="PF00999">
    <property type="entry name" value="Na_H_Exchanger"/>
    <property type="match status" value="1"/>
</dbReference>
<feature type="transmembrane region" description="Helical" evidence="10">
    <location>
        <begin position="161"/>
        <end position="181"/>
    </location>
</feature>
<feature type="transmembrane region" description="Helical" evidence="10">
    <location>
        <begin position="310"/>
        <end position="332"/>
    </location>
</feature>
<feature type="transmembrane region" description="Helical" evidence="10">
    <location>
        <begin position="91"/>
        <end position="112"/>
    </location>
</feature>
<dbReference type="RefSeq" id="WP_157523283.1">
    <property type="nucleotide sequence ID" value="NZ_CP066775.1"/>
</dbReference>
<comment type="similarity">
    <text evidence="10">Belongs to the monovalent cation:proton antiporter 1 (CPA1) transporter (TC 2.A.36) family.</text>
</comment>
<reference evidence="13 14" key="1">
    <citation type="submission" date="2020-12" db="EMBL/GenBank/DDBJ databases">
        <title>HMF7856_wgs.fasta genome submission.</title>
        <authorList>
            <person name="Kang H."/>
            <person name="Kim H."/>
            <person name="Joh K."/>
        </authorList>
    </citation>
    <scope>NUCLEOTIDE SEQUENCE [LARGE SCALE GENOMIC DNA]</scope>
    <source>
        <strain evidence="13 14">HMF7856</strain>
    </source>
</reference>
<evidence type="ECO:0000256" key="10">
    <source>
        <dbReference type="RuleBase" id="RU366002"/>
    </source>
</evidence>
<dbReference type="GO" id="GO:0051453">
    <property type="term" value="P:regulation of intracellular pH"/>
    <property type="evidence" value="ECO:0007669"/>
    <property type="project" value="TreeGrafter"/>
</dbReference>
<dbReference type="InterPro" id="IPR006153">
    <property type="entry name" value="Cation/H_exchanger_TM"/>
</dbReference>
<evidence type="ECO:0000256" key="7">
    <source>
        <dbReference type="ARBA" id="ARBA00023065"/>
    </source>
</evidence>
<evidence type="ECO:0000313" key="14">
    <source>
        <dbReference type="Proteomes" id="UP000429232"/>
    </source>
</evidence>
<dbReference type="Proteomes" id="UP000429232">
    <property type="component" value="Chromosome"/>
</dbReference>